<dbReference type="EC" id="3.5.4.19" evidence="16"/>
<dbReference type="PANTHER" id="PTHR42945:SF9">
    <property type="entry name" value="HISTIDINE BIOSYNTHESIS BIFUNCTIONAL PROTEIN HISIE"/>
    <property type="match status" value="1"/>
</dbReference>
<dbReference type="Gene3D" id="3.10.20.810">
    <property type="entry name" value="Phosphoribosyl-AMP cyclohydrolase"/>
    <property type="match status" value="1"/>
</dbReference>
<dbReference type="EMBL" id="JACHOQ010000001">
    <property type="protein sequence ID" value="MBB5739073.1"/>
    <property type="molecule type" value="Genomic_DNA"/>
</dbReference>
<keyword evidence="19" id="KW-1185">Reference proteome</keyword>
<feature type="domain" description="Phosphoribosyl-AMP cyclohydrolase" evidence="17">
    <location>
        <begin position="31"/>
        <end position="102"/>
    </location>
</feature>
<comment type="similarity">
    <text evidence="8">Belongs to the PRA-PH family.</text>
</comment>
<keyword evidence="14 16" id="KW-0368">Histidine biosynthesis</keyword>
<dbReference type="InterPro" id="IPR021130">
    <property type="entry name" value="PRib-ATP_PPHydrolase-like"/>
</dbReference>
<dbReference type="RefSeq" id="WP_183215180.1">
    <property type="nucleotide sequence ID" value="NZ_JACHOQ010000001.1"/>
</dbReference>
<comment type="subcellular location">
    <subcellularLocation>
        <location evidence="3 16">Cytoplasm</location>
    </subcellularLocation>
</comment>
<evidence type="ECO:0000256" key="12">
    <source>
        <dbReference type="ARBA" id="ARBA00022801"/>
    </source>
</evidence>
<dbReference type="GO" id="GO:0004635">
    <property type="term" value="F:phosphoribosyl-AMP cyclohydrolase activity"/>
    <property type="evidence" value="ECO:0007669"/>
    <property type="project" value="UniProtKB-UniRule"/>
</dbReference>
<evidence type="ECO:0000259" key="17">
    <source>
        <dbReference type="Pfam" id="PF01502"/>
    </source>
</evidence>
<dbReference type="SUPFAM" id="SSF101386">
    <property type="entry name" value="all-alpha NTP pyrophosphatases"/>
    <property type="match status" value="1"/>
</dbReference>
<dbReference type="NCBIfam" id="TIGR03188">
    <property type="entry name" value="histidine_hisI"/>
    <property type="match status" value="1"/>
</dbReference>
<comment type="catalytic activity">
    <reaction evidence="1 16">
        <text>1-(5-phospho-beta-D-ribosyl)-5'-AMP + H2O = 1-(5-phospho-beta-D-ribosyl)-5-[(5-phospho-beta-D-ribosylamino)methylideneamino]imidazole-4-carboxamide</text>
        <dbReference type="Rhea" id="RHEA:20049"/>
        <dbReference type="ChEBI" id="CHEBI:15377"/>
        <dbReference type="ChEBI" id="CHEBI:58435"/>
        <dbReference type="ChEBI" id="CHEBI:59457"/>
        <dbReference type="EC" id="3.5.4.19"/>
    </reaction>
</comment>
<evidence type="ECO:0000256" key="3">
    <source>
        <dbReference type="ARBA" id="ARBA00004496"/>
    </source>
</evidence>
<dbReference type="NCBIfam" id="NF002747">
    <property type="entry name" value="PRK02759.1"/>
    <property type="match status" value="1"/>
</dbReference>
<comment type="similarity">
    <text evidence="7 16">In the N-terminal section; belongs to the PRA-CH family.</text>
</comment>
<evidence type="ECO:0000313" key="19">
    <source>
        <dbReference type="Proteomes" id="UP000527324"/>
    </source>
</evidence>
<proteinExistence type="inferred from homology"/>
<evidence type="ECO:0000256" key="8">
    <source>
        <dbReference type="ARBA" id="ARBA00009392"/>
    </source>
</evidence>
<evidence type="ECO:0000256" key="4">
    <source>
        <dbReference type="ARBA" id="ARBA00005169"/>
    </source>
</evidence>
<keyword evidence="11 16" id="KW-0547">Nucleotide-binding</keyword>
<comment type="pathway">
    <text evidence="4 16">Amino-acid biosynthesis; L-histidine biosynthesis; L-histidine from 5-phospho-alpha-D-ribose 1-diphosphate: step 3/9.</text>
</comment>
<evidence type="ECO:0000313" key="18">
    <source>
        <dbReference type="EMBL" id="MBB5739073.1"/>
    </source>
</evidence>
<reference evidence="18 19" key="1">
    <citation type="submission" date="2020-08" db="EMBL/GenBank/DDBJ databases">
        <title>Genomic Encyclopedia of Type Strains, Phase IV (KMG-IV): sequencing the most valuable type-strain genomes for metagenomic binning, comparative biology and taxonomic classification.</title>
        <authorList>
            <person name="Goeker M."/>
        </authorList>
    </citation>
    <scope>NUCLEOTIDE SEQUENCE [LARGE SCALE GENOMIC DNA]</scope>
    <source>
        <strain evidence="18 19">DSM 4731</strain>
    </source>
</reference>
<dbReference type="FunFam" id="3.10.20.810:FF:000001">
    <property type="entry name" value="Histidine biosynthesis bifunctional protein HisIE"/>
    <property type="match status" value="1"/>
</dbReference>
<dbReference type="GO" id="GO:0000105">
    <property type="term" value="P:L-histidine biosynthetic process"/>
    <property type="evidence" value="ECO:0007669"/>
    <property type="project" value="UniProtKB-UniRule"/>
</dbReference>
<evidence type="ECO:0000256" key="9">
    <source>
        <dbReference type="ARBA" id="ARBA00022490"/>
    </source>
</evidence>
<keyword evidence="13 16" id="KW-0067">ATP-binding</keyword>
<dbReference type="InterPro" id="IPR008179">
    <property type="entry name" value="HisE"/>
</dbReference>
<evidence type="ECO:0000256" key="15">
    <source>
        <dbReference type="ARBA" id="ARBA00023268"/>
    </source>
</evidence>
<dbReference type="SUPFAM" id="SSF141734">
    <property type="entry name" value="HisI-like"/>
    <property type="match status" value="1"/>
</dbReference>
<keyword evidence="12 16" id="KW-0378">Hydrolase</keyword>
<evidence type="ECO:0000256" key="7">
    <source>
        <dbReference type="ARBA" id="ARBA00008299"/>
    </source>
</evidence>
<keyword evidence="10 16" id="KW-0028">Amino-acid biosynthesis</keyword>
<gene>
    <name evidence="16" type="primary">hisI</name>
    <name evidence="16" type="synonym">hisIE</name>
    <name evidence="18" type="ORF">GGQ93_000764</name>
</gene>
<evidence type="ECO:0000256" key="1">
    <source>
        <dbReference type="ARBA" id="ARBA00000024"/>
    </source>
</evidence>
<evidence type="ECO:0000256" key="13">
    <source>
        <dbReference type="ARBA" id="ARBA00022840"/>
    </source>
</evidence>
<evidence type="ECO:0000256" key="2">
    <source>
        <dbReference type="ARBA" id="ARBA00001460"/>
    </source>
</evidence>
<evidence type="ECO:0000256" key="14">
    <source>
        <dbReference type="ARBA" id="ARBA00023102"/>
    </source>
</evidence>
<protein>
    <recommendedName>
        <fullName evidence="16">Histidine biosynthesis bifunctional protein HisIE</fullName>
    </recommendedName>
    <domain>
        <recommendedName>
            <fullName evidence="16">Phosphoribosyl-AMP cyclohydrolase</fullName>
            <shortName evidence="16">PRA-CH</shortName>
            <ecNumber evidence="16">3.5.4.19</ecNumber>
        </recommendedName>
    </domain>
    <domain>
        <recommendedName>
            <fullName evidence="16">Phosphoribosyl-ATP pyrophosphatase</fullName>
            <shortName evidence="16">PRA-PH</shortName>
            <ecNumber evidence="16">3.6.1.31</ecNumber>
        </recommendedName>
    </domain>
</protein>
<dbReference type="Pfam" id="PF01503">
    <property type="entry name" value="PRA-PH"/>
    <property type="match status" value="1"/>
</dbReference>
<dbReference type="PANTHER" id="PTHR42945">
    <property type="entry name" value="HISTIDINE BIOSYNTHESIS BIFUNCTIONAL PROTEIN"/>
    <property type="match status" value="1"/>
</dbReference>
<accession>A0A7W9C4T0</accession>
<organism evidence="18 19">
    <name type="scientific">Brevundimonas aurantiaca</name>
    <dbReference type="NCBI Taxonomy" id="74316"/>
    <lineage>
        <taxon>Bacteria</taxon>
        <taxon>Pseudomonadati</taxon>
        <taxon>Pseudomonadota</taxon>
        <taxon>Alphaproteobacteria</taxon>
        <taxon>Caulobacterales</taxon>
        <taxon>Caulobacteraceae</taxon>
        <taxon>Brevundimonas</taxon>
    </lineage>
</organism>
<evidence type="ECO:0000256" key="16">
    <source>
        <dbReference type="HAMAP-Rule" id="MF_01019"/>
    </source>
</evidence>
<keyword evidence="9 16" id="KW-0963">Cytoplasm</keyword>
<dbReference type="GO" id="GO:0005524">
    <property type="term" value="F:ATP binding"/>
    <property type="evidence" value="ECO:0007669"/>
    <property type="project" value="UniProtKB-KW"/>
</dbReference>
<evidence type="ECO:0000256" key="10">
    <source>
        <dbReference type="ARBA" id="ARBA00022605"/>
    </source>
</evidence>
<comment type="similarity">
    <text evidence="6 16">In the C-terminal section; belongs to the PRA-PH family.</text>
</comment>
<sequence length="210" mass="22160">MIDPAAIDFEKGNGLVPVVVQDAATLQVLTLAYMDRAALDETIQSGEATFFSRSRGGRWRKGETSGDRLRVVSITPDCDGDALVLAVDPVGNACHLNRTSCFGAADAPGLGRIARLEQTIAERAAADPSESWTAKLVAQGPKRIAQKVGEEGVETALAGVAGPDEELAGEAADLIYHLLVLLHVRNMVFQDVLDVLASRAEAGKGPKTRA</sequence>
<dbReference type="Pfam" id="PF01502">
    <property type="entry name" value="PRA-CH"/>
    <property type="match status" value="1"/>
</dbReference>
<dbReference type="Proteomes" id="UP000527324">
    <property type="component" value="Unassembled WGS sequence"/>
</dbReference>
<comment type="catalytic activity">
    <reaction evidence="2 16">
        <text>1-(5-phospho-beta-D-ribosyl)-ATP + H2O = 1-(5-phospho-beta-D-ribosyl)-5'-AMP + diphosphate + H(+)</text>
        <dbReference type="Rhea" id="RHEA:22828"/>
        <dbReference type="ChEBI" id="CHEBI:15377"/>
        <dbReference type="ChEBI" id="CHEBI:15378"/>
        <dbReference type="ChEBI" id="CHEBI:33019"/>
        <dbReference type="ChEBI" id="CHEBI:59457"/>
        <dbReference type="ChEBI" id="CHEBI:73183"/>
        <dbReference type="EC" id="3.6.1.31"/>
    </reaction>
</comment>
<feature type="region of interest" description="Phosphoribosyl-AMP cyclohydrolase" evidence="16">
    <location>
        <begin position="1"/>
        <end position="112"/>
    </location>
</feature>
<evidence type="ECO:0000256" key="11">
    <source>
        <dbReference type="ARBA" id="ARBA00022741"/>
    </source>
</evidence>
<dbReference type="UniPathway" id="UPA00031">
    <property type="reaction ID" value="UER00007"/>
</dbReference>
<dbReference type="EC" id="3.6.1.31" evidence="16"/>
<dbReference type="GO" id="GO:0004636">
    <property type="term" value="F:phosphoribosyl-ATP diphosphatase activity"/>
    <property type="evidence" value="ECO:0007669"/>
    <property type="project" value="UniProtKB-UniRule"/>
</dbReference>
<dbReference type="InterPro" id="IPR038019">
    <property type="entry name" value="PRib_AMP_CycHydrolase_sf"/>
</dbReference>
<feature type="region of interest" description="Phosphoribosyl-ATP pyrophosphohydrolase" evidence="16">
    <location>
        <begin position="113"/>
        <end position="210"/>
    </location>
</feature>
<dbReference type="InterPro" id="IPR023019">
    <property type="entry name" value="His_synth_HisIE"/>
</dbReference>
<dbReference type="HAMAP" id="MF_01019">
    <property type="entry name" value="HisIE"/>
    <property type="match status" value="1"/>
</dbReference>
<dbReference type="Gene3D" id="1.10.287.1080">
    <property type="entry name" value="MazG-like"/>
    <property type="match status" value="1"/>
</dbReference>
<evidence type="ECO:0000256" key="5">
    <source>
        <dbReference type="ARBA" id="ARBA00005204"/>
    </source>
</evidence>
<dbReference type="HAMAP" id="MF_01020">
    <property type="entry name" value="HisE"/>
    <property type="match status" value="1"/>
</dbReference>
<comment type="caution">
    <text evidence="18">The sequence shown here is derived from an EMBL/GenBank/DDBJ whole genome shotgun (WGS) entry which is preliminary data.</text>
</comment>
<dbReference type="GO" id="GO:0005737">
    <property type="term" value="C:cytoplasm"/>
    <property type="evidence" value="ECO:0007669"/>
    <property type="project" value="UniProtKB-SubCell"/>
</dbReference>
<dbReference type="AlphaFoldDB" id="A0A7W9C4T0"/>
<dbReference type="CDD" id="cd11534">
    <property type="entry name" value="NTP-PPase_HisIE_like"/>
    <property type="match status" value="1"/>
</dbReference>
<evidence type="ECO:0000256" key="6">
    <source>
        <dbReference type="ARBA" id="ARBA00007731"/>
    </source>
</evidence>
<comment type="pathway">
    <text evidence="5 16">Amino-acid biosynthesis; L-histidine biosynthesis; L-histidine from 5-phospho-alpha-D-ribose 1-diphosphate: step 2/9.</text>
</comment>
<dbReference type="InterPro" id="IPR002496">
    <property type="entry name" value="PRib_AMP_CycHydrolase_dom"/>
</dbReference>
<name>A0A7W9C4T0_9CAUL</name>
<keyword evidence="15 16" id="KW-0511">Multifunctional enzyme</keyword>